<evidence type="ECO:0000313" key="3">
    <source>
        <dbReference type="Proteomes" id="UP000245702"/>
    </source>
</evidence>
<dbReference type="InterPro" id="IPR002514">
    <property type="entry name" value="Transposase_8"/>
</dbReference>
<dbReference type="InterPro" id="IPR009057">
    <property type="entry name" value="Homeodomain-like_sf"/>
</dbReference>
<protein>
    <submittedName>
        <fullName evidence="2">Transposase</fullName>
    </submittedName>
</protein>
<dbReference type="Proteomes" id="UP000245702">
    <property type="component" value="Unassembled WGS sequence"/>
</dbReference>
<feature type="coiled-coil region" evidence="1">
    <location>
        <begin position="60"/>
        <end position="87"/>
    </location>
</feature>
<dbReference type="Gene3D" id="1.10.10.60">
    <property type="entry name" value="Homeodomain-like"/>
    <property type="match status" value="1"/>
</dbReference>
<dbReference type="EMBL" id="FCOW01000079">
    <property type="protein sequence ID" value="CVK21938.1"/>
    <property type="molecule type" value="Genomic_DNA"/>
</dbReference>
<sequence>MKGKRFDSEFKKDIVKLYINGERTCPSLAEELGLHENTIYKWIQQYKENPEQAFPGSGNLKPDADELRKAQRKIKELENEVAILKQAAVYFAKNSK</sequence>
<gene>
    <name evidence="2" type="ORF">SSPH_04678</name>
</gene>
<organism evidence="2 3">
    <name type="scientific">Sporomusa sphaeroides DSM 2875</name>
    <dbReference type="NCBI Taxonomy" id="1337886"/>
    <lineage>
        <taxon>Bacteria</taxon>
        <taxon>Bacillati</taxon>
        <taxon>Bacillota</taxon>
        <taxon>Negativicutes</taxon>
        <taxon>Selenomonadales</taxon>
        <taxon>Sporomusaceae</taxon>
        <taxon>Sporomusa</taxon>
    </lineage>
</organism>
<dbReference type="RefSeq" id="WP_075754101.1">
    <property type="nucleotide sequence ID" value="NZ_CP146991.1"/>
</dbReference>
<accession>A0ABM9WAF3</accession>
<proteinExistence type="predicted"/>
<reference evidence="2 3" key="1">
    <citation type="submission" date="2016-01" db="EMBL/GenBank/DDBJ databases">
        <authorList>
            <person name="Brown R."/>
        </authorList>
    </citation>
    <scope>NUCLEOTIDE SEQUENCE [LARGE SCALE GENOMIC DNA]</scope>
    <source>
        <strain evidence="2">Sporomusa sphaeroides DSM 2875</strain>
    </source>
</reference>
<keyword evidence="1" id="KW-0175">Coiled coil</keyword>
<evidence type="ECO:0000256" key="1">
    <source>
        <dbReference type="SAM" id="Coils"/>
    </source>
</evidence>
<name>A0ABM9WAF3_9FIRM</name>
<keyword evidence="3" id="KW-1185">Reference proteome</keyword>
<dbReference type="Pfam" id="PF01527">
    <property type="entry name" value="HTH_Tnp_1"/>
    <property type="match status" value="1"/>
</dbReference>
<dbReference type="SUPFAM" id="SSF46689">
    <property type="entry name" value="Homeodomain-like"/>
    <property type="match status" value="1"/>
</dbReference>
<comment type="caution">
    <text evidence="2">The sequence shown here is derived from an EMBL/GenBank/DDBJ whole genome shotgun (WGS) entry which is preliminary data.</text>
</comment>
<evidence type="ECO:0000313" key="2">
    <source>
        <dbReference type="EMBL" id="CVK21938.1"/>
    </source>
</evidence>